<gene>
    <name evidence="2" type="ORF">STARVERO_04024</name>
</gene>
<feature type="signal peptide" evidence="1">
    <location>
        <begin position="1"/>
        <end position="27"/>
    </location>
</feature>
<evidence type="ECO:0000313" key="3">
    <source>
        <dbReference type="Proteomes" id="UP000433050"/>
    </source>
</evidence>
<feature type="chain" id="PRO_5024944507" evidence="1">
    <location>
        <begin position="28"/>
        <end position="133"/>
    </location>
</feature>
<accession>A0A5S9Q3R5</accession>
<dbReference type="EMBL" id="CACSAS010000001">
    <property type="protein sequence ID" value="CAA0112216.1"/>
    <property type="molecule type" value="Genomic_DNA"/>
</dbReference>
<keyword evidence="3" id="KW-1185">Reference proteome</keyword>
<proteinExistence type="predicted"/>
<organism evidence="2 3">
    <name type="scientific">Starkeya nomas</name>
    <dbReference type="NCBI Taxonomy" id="2666134"/>
    <lineage>
        <taxon>Bacteria</taxon>
        <taxon>Pseudomonadati</taxon>
        <taxon>Pseudomonadota</taxon>
        <taxon>Alphaproteobacteria</taxon>
        <taxon>Hyphomicrobiales</taxon>
        <taxon>Xanthobacteraceae</taxon>
        <taxon>Starkeya</taxon>
    </lineage>
</organism>
<dbReference type="RefSeq" id="WP_159601100.1">
    <property type="nucleotide sequence ID" value="NZ_CACSAS010000001.1"/>
</dbReference>
<protein>
    <submittedName>
        <fullName evidence="2">Uncharacterized protein</fullName>
    </submittedName>
</protein>
<name>A0A5S9Q3R5_9HYPH</name>
<evidence type="ECO:0000313" key="2">
    <source>
        <dbReference type="EMBL" id="CAA0112216.1"/>
    </source>
</evidence>
<dbReference type="Proteomes" id="UP000433050">
    <property type="component" value="Unassembled WGS sequence"/>
</dbReference>
<dbReference type="AlphaFoldDB" id="A0A5S9Q3R5"/>
<keyword evidence="1" id="KW-0732">Signal</keyword>
<reference evidence="2 3" key="1">
    <citation type="submission" date="2019-12" db="EMBL/GenBank/DDBJ databases">
        <authorList>
            <person name="Reyes-Prieto M."/>
        </authorList>
    </citation>
    <scope>NUCLEOTIDE SEQUENCE [LARGE SCALE GENOMIC DNA]</scope>
    <source>
        <strain evidence="2">HF14-78462</strain>
    </source>
</reference>
<evidence type="ECO:0000256" key="1">
    <source>
        <dbReference type="SAM" id="SignalP"/>
    </source>
</evidence>
<sequence length="133" mass="14639">MNRSTKHRILLFMVLAALAVSSGTATAASVKDMVKVLQRTEKTVFLAVQAGDQNELRRIHATYQPQLDALLGSGASFECKMAGNAMQGLLVSLSMTHSARKLSALDHDARQWTTNMGACERELRLPSKRYLHP</sequence>